<organism evidence="2 3">
    <name type="scientific">Paenibacillus plantiphilus</name>
    <dbReference type="NCBI Taxonomy" id="2905650"/>
    <lineage>
        <taxon>Bacteria</taxon>
        <taxon>Bacillati</taxon>
        <taxon>Bacillota</taxon>
        <taxon>Bacilli</taxon>
        <taxon>Bacillales</taxon>
        <taxon>Paenibacillaceae</taxon>
        <taxon>Paenibacillus</taxon>
    </lineage>
</organism>
<reference evidence="2" key="1">
    <citation type="submission" date="2022-01" db="EMBL/GenBank/DDBJ databases">
        <authorList>
            <person name="Criscuolo A."/>
        </authorList>
    </citation>
    <scope>NUCLEOTIDE SEQUENCE</scope>
    <source>
        <strain evidence="2">CIP111893</strain>
    </source>
</reference>
<protein>
    <submittedName>
        <fullName evidence="2">GDP/UDP-N,N'-diacetylbacillosamine 2-epimerase (Hydrolyzing)</fullName>
        <ecNumber evidence="2">3.2.1.184</ecNumber>
    </submittedName>
</protein>
<dbReference type="InterPro" id="IPR003331">
    <property type="entry name" value="UDP_GlcNAc_Epimerase_2_dom"/>
</dbReference>
<comment type="caution">
    <text evidence="2">The sequence shown here is derived from an EMBL/GenBank/DDBJ whole genome shotgun (WGS) entry which is preliminary data.</text>
</comment>
<name>A0ABN8FYY0_9BACL</name>
<dbReference type="EC" id="3.2.1.184" evidence="2"/>
<feature type="domain" description="UDP-N-acetylglucosamine 2-epimerase" evidence="1">
    <location>
        <begin position="24"/>
        <end position="371"/>
    </location>
</feature>
<sequence length="392" mass="43843">MERRKICIITGSRAEYGLLYWLMKEINMDEELELILIATGSHLSPEFGLTYKEIERDGFIINSKIEMIVSSDTPIGIAKSIGLGVISFAEAFDRLTPDIIVLLGDRYEMLAAAQAALVLKVPVAHIHGGEKTEGAIDESIRHAVTKMSQLHFVAADDYRRRVIQLGEPPQRVFQVGAMGIDQLMQTSRLSRDEFEKSVGFRLGKLNFLVTYHPVTLHRDGNEKVMSELLSALNEFPEVKIIFTKPNADAEGRILSQMIDQYVEENTLRAISVTNMGQLRYMSALSHVDVVIGNSSSGIYEAPFFYKPTVNIGDRQKGRLKGATIIDCSETANDISKSIHLALSKSFQDEIANAVYLFGEGNSSKKIKEVLKNTDLIGIVQKDFYDLQKEEYV</sequence>
<dbReference type="EMBL" id="CAKMMF010000002">
    <property type="protein sequence ID" value="CAH1192914.1"/>
    <property type="molecule type" value="Genomic_DNA"/>
</dbReference>
<keyword evidence="3" id="KW-1185">Reference proteome</keyword>
<dbReference type="InterPro" id="IPR020004">
    <property type="entry name" value="UDP-GlcNAc_Epase"/>
</dbReference>
<dbReference type="InterPro" id="IPR029767">
    <property type="entry name" value="WecB-like"/>
</dbReference>
<evidence type="ECO:0000259" key="1">
    <source>
        <dbReference type="Pfam" id="PF02350"/>
    </source>
</evidence>
<gene>
    <name evidence="2" type="primary">legG</name>
    <name evidence="2" type="ORF">PAECIP111893_00354</name>
</gene>
<evidence type="ECO:0000313" key="2">
    <source>
        <dbReference type="EMBL" id="CAH1192914.1"/>
    </source>
</evidence>
<proteinExistence type="predicted"/>
<dbReference type="GO" id="GO:0102388">
    <property type="term" value="F:UDP-N,N'-diacetylbacillosamine 2-epimerase activity"/>
    <property type="evidence" value="ECO:0007669"/>
    <property type="project" value="UniProtKB-EC"/>
</dbReference>
<dbReference type="NCBIfam" id="TIGR03568">
    <property type="entry name" value="NeuC_NnaA"/>
    <property type="match status" value="1"/>
</dbReference>
<dbReference type="Gene3D" id="3.40.50.2000">
    <property type="entry name" value="Glycogen Phosphorylase B"/>
    <property type="match status" value="2"/>
</dbReference>
<dbReference type="PANTHER" id="PTHR43174:SF3">
    <property type="entry name" value="UDP-N-ACETYLGLUCOSAMINE 2-EPIMERASE"/>
    <property type="match status" value="1"/>
</dbReference>
<keyword evidence="2" id="KW-0378">Hydrolase</keyword>
<accession>A0ABN8FYY0</accession>
<evidence type="ECO:0000313" key="3">
    <source>
        <dbReference type="Proteomes" id="UP000838686"/>
    </source>
</evidence>
<dbReference type="Proteomes" id="UP000838686">
    <property type="component" value="Unassembled WGS sequence"/>
</dbReference>
<dbReference type="PANTHER" id="PTHR43174">
    <property type="entry name" value="UDP-N-ACETYLGLUCOSAMINE 2-EPIMERASE"/>
    <property type="match status" value="1"/>
</dbReference>
<dbReference type="SUPFAM" id="SSF53756">
    <property type="entry name" value="UDP-Glycosyltransferase/glycogen phosphorylase"/>
    <property type="match status" value="1"/>
</dbReference>
<dbReference type="RefSeq" id="WP_236338585.1">
    <property type="nucleotide sequence ID" value="NZ_CAKMMF010000002.1"/>
</dbReference>
<keyword evidence="2" id="KW-0326">Glycosidase</keyword>
<dbReference type="Pfam" id="PF02350">
    <property type="entry name" value="Epimerase_2"/>
    <property type="match status" value="1"/>
</dbReference>
<dbReference type="CDD" id="cd03786">
    <property type="entry name" value="GTB_UDP-GlcNAc_2-Epimerase"/>
    <property type="match status" value="1"/>
</dbReference>